<accession>A0ABU6Y7S6</accession>
<evidence type="ECO:0000256" key="1">
    <source>
        <dbReference type="SAM" id="MobiDB-lite"/>
    </source>
</evidence>
<name>A0ABU6Y7S6_9FABA</name>
<evidence type="ECO:0000313" key="3">
    <source>
        <dbReference type="Proteomes" id="UP001341840"/>
    </source>
</evidence>
<organism evidence="2 3">
    <name type="scientific">Stylosanthes scabra</name>
    <dbReference type="NCBI Taxonomy" id="79078"/>
    <lineage>
        <taxon>Eukaryota</taxon>
        <taxon>Viridiplantae</taxon>
        <taxon>Streptophyta</taxon>
        <taxon>Embryophyta</taxon>
        <taxon>Tracheophyta</taxon>
        <taxon>Spermatophyta</taxon>
        <taxon>Magnoliopsida</taxon>
        <taxon>eudicotyledons</taxon>
        <taxon>Gunneridae</taxon>
        <taxon>Pentapetalae</taxon>
        <taxon>rosids</taxon>
        <taxon>fabids</taxon>
        <taxon>Fabales</taxon>
        <taxon>Fabaceae</taxon>
        <taxon>Papilionoideae</taxon>
        <taxon>50 kb inversion clade</taxon>
        <taxon>dalbergioids sensu lato</taxon>
        <taxon>Dalbergieae</taxon>
        <taxon>Pterocarpus clade</taxon>
        <taxon>Stylosanthes</taxon>
    </lineage>
</organism>
<gene>
    <name evidence="2" type="ORF">PIB30_027144</name>
</gene>
<keyword evidence="3" id="KW-1185">Reference proteome</keyword>
<dbReference type="EMBL" id="JASCZI010241759">
    <property type="protein sequence ID" value="MED6206487.1"/>
    <property type="molecule type" value="Genomic_DNA"/>
</dbReference>
<evidence type="ECO:0000313" key="2">
    <source>
        <dbReference type="EMBL" id="MED6206487.1"/>
    </source>
</evidence>
<reference evidence="2 3" key="1">
    <citation type="journal article" date="2023" name="Plants (Basel)">
        <title>Bridging the Gap: Combining Genomics and Transcriptomics Approaches to Understand Stylosanthes scabra, an Orphan Legume from the Brazilian Caatinga.</title>
        <authorList>
            <person name="Ferreira-Neto J.R.C."/>
            <person name="da Silva M.D."/>
            <person name="Binneck E."/>
            <person name="de Melo N.F."/>
            <person name="da Silva R.H."/>
            <person name="de Melo A.L.T.M."/>
            <person name="Pandolfi V."/>
            <person name="Bustamante F.O."/>
            <person name="Brasileiro-Vidal A.C."/>
            <person name="Benko-Iseppon A.M."/>
        </authorList>
    </citation>
    <scope>NUCLEOTIDE SEQUENCE [LARGE SCALE GENOMIC DNA]</scope>
    <source>
        <tissue evidence="2">Leaves</tissue>
    </source>
</reference>
<sequence length="99" mass="10667">MPLPLLSHHRYRSRRPPSAQDLSSRTSAAAFFSVALATLRIIPLSPSCSLNNDAATIIYIFQSLLASVNRLCPSCAAILSLLAKPATITTAVTLYSNYC</sequence>
<protein>
    <submittedName>
        <fullName evidence="2">Uncharacterized protein</fullName>
    </submittedName>
</protein>
<proteinExistence type="predicted"/>
<feature type="region of interest" description="Disordered" evidence="1">
    <location>
        <begin position="1"/>
        <end position="22"/>
    </location>
</feature>
<comment type="caution">
    <text evidence="2">The sequence shown here is derived from an EMBL/GenBank/DDBJ whole genome shotgun (WGS) entry which is preliminary data.</text>
</comment>
<dbReference type="Proteomes" id="UP001341840">
    <property type="component" value="Unassembled WGS sequence"/>
</dbReference>